<evidence type="ECO:0000259" key="3">
    <source>
        <dbReference type="Pfam" id="PF14493"/>
    </source>
</evidence>
<dbReference type="Proteomes" id="UP001199816">
    <property type="component" value="Unassembled WGS sequence"/>
</dbReference>
<dbReference type="SUPFAM" id="SSF52540">
    <property type="entry name" value="P-loop containing nucleoside triphosphate hydrolases"/>
    <property type="match status" value="2"/>
</dbReference>
<evidence type="ECO:0000259" key="1">
    <source>
        <dbReference type="Pfam" id="PF05970"/>
    </source>
</evidence>
<dbReference type="InterPro" id="IPR051055">
    <property type="entry name" value="PIF1_helicase"/>
</dbReference>
<dbReference type="Pfam" id="PF05970">
    <property type="entry name" value="PIF1"/>
    <property type="match status" value="1"/>
</dbReference>
<name>A0ABS8PVE3_9BACT</name>
<accession>A0ABS8PVE3</accession>
<gene>
    <name evidence="4" type="ORF">LQ567_19030</name>
</gene>
<dbReference type="EMBL" id="JAJNEC010000005">
    <property type="protein sequence ID" value="MCD2424885.1"/>
    <property type="molecule type" value="Genomic_DNA"/>
</dbReference>
<dbReference type="PANTHER" id="PTHR47642">
    <property type="entry name" value="ATP-DEPENDENT DNA HELICASE"/>
    <property type="match status" value="1"/>
</dbReference>
<proteinExistence type="predicted"/>
<dbReference type="InterPro" id="IPR010285">
    <property type="entry name" value="DNA_helicase_pif1-like_DEAD"/>
</dbReference>
<feature type="domain" description="Helicase Helix-turn-helix" evidence="3">
    <location>
        <begin position="622"/>
        <end position="707"/>
    </location>
</feature>
<dbReference type="InterPro" id="IPR027785">
    <property type="entry name" value="UvrD-like_helicase_C"/>
</dbReference>
<dbReference type="Pfam" id="PF13538">
    <property type="entry name" value="UvrD_C_2"/>
    <property type="match status" value="1"/>
</dbReference>
<dbReference type="CDD" id="cd18809">
    <property type="entry name" value="SF1_C_RecD"/>
    <property type="match status" value="1"/>
</dbReference>
<dbReference type="InterPro" id="IPR029491">
    <property type="entry name" value="Helicase_HTH"/>
</dbReference>
<dbReference type="InterPro" id="IPR027417">
    <property type="entry name" value="P-loop_NTPase"/>
</dbReference>
<dbReference type="CDD" id="cd18037">
    <property type="entry name" value="DEXSc_Pif1_like"/>
    <property type="match status" value="1"/>
</dbReference>
<comment type="caution">
    <text evidence="4">The sequence shown here is derived from an EMBL/GenBank/DDBJ whole genome shotgun (WGS) entry which is preliminary data.</text>
</comment>
<sequence>MQHLFKNTKSRSSLSEKIYNIIEFTQRNVFLTGKAGTGKTTFLNQFIRTTIKNSMVVAPTGIAAINAGGVTIHSMFGLPLTTFLPTTDPVDRNEAINIPQLLPHFKYRKEKLDLLRALEILVIDEVSMLRADVLDMIDLALKTARRSTLAFGGVQLLLIGDLYQLPPVVKPASEKLLSAFYPSPYFFESKALKTTPFVTIELTTVYRQSDPVFISLLNSIREGETSRIDFPLLNTRYRPGFEPQDRYVYLVSHNYMADTINSRQLNELAGTGIPCPAIINGDFKEHLYPNDPNLLLKSNAQVMFIRNDASESKRYYNGRLARVLRAEEDKIVVMPEGSETELTVERELWENKKYYLDDKKEIQEEVIGSYEQFPFRLAWAVTIHKSQGLTFDNVIIDAGASFTSGQVYVALSRCRTLEGIVLKSPIRPSNIFRDERITDFHEATDASGKIERIYETEKHAFAASKLLRTLNCASFLTVMENWMQAGREKALHDEEAFTRVTEPIKAHSRSLETTFIKFEGFVQRKMREPSSDTWDMIAEKGAGAVNYFFDQVQEQIFIPLKTYYNGTKNQKGVKSYIRTVEQFMAELEAYLQGLKNASFLEKKLLAAEKNIEATIKEKAQPSHLVSYHLLEEGNTAEEIAGVRNLAVSTIYGHFAQVAQVGILDIQRLFSEEQLQVFNKAFEPDKWPSVTAAKAALPVFEFHELRVLINHFTYWAGKEKKSAKTPS</sequence>
<dbReference type="RefSeq" id="WP_231007234.1">
    <property type="nucleotide sequence ID" value="NZ_JAJNEC010000005.1"/>
</dbReference>
<evidence type="ECO:0000313" key="5">
    <source>
        <dbReference type="Proteomes" id="UP001199816"/>
    </source>
</evidence>
<keyword evidence="5" id="KW-1185">Reference proteome</keyword>
<feature type="domain" description="DNA helicase Pif1-like DEAD-box helicase" evidence="1">
    <location>
        <begin position="17"/>
        <end position="226"/>
    </location>
</feature>
<protein>
    <submittedName>
        <fullName evidence="4">AAA family ATPase</fullName>
    </submittedName>
</protein>
<dbReference type="Gene3D" id="3.40.50.300">
    <property type="entry name" value="P-loop containing nucleotide triphosphate hydrolases"/>
    <property type="match status" value="2"/>
</dbReference>
<organism evidence="4 5">
    <name type="scientific">Niabella pedocola</name>
    <dbReference type="NCBI Taxonomy" id="1752077"/>
    <lineage>
        <taxon>Bacteria</taxon>
        <taxon>Pseudomonadati</taxon>
        <taxon>Bacteroidota</taxon>
        <taxon>Chitinophagia</taxon>
        <taxon>Chitinophagales</taxon>
        <taxon>Chitinophagaceae</taxon>
        <taxon>Niabella</taxon>
    </lineage>
</organism>
<reference evidence="4 5" key="1">
    <citation type="submission" date="2021-11" db="EMBL/GenBank/DDBJ databases">
        <title>Genomic of Niabella pedocola.</title>
        <authorList>
            <person name="Wu T."/>
        </authorList>
    </citation>
    <scope>NUCLEOTIDE SEQUENCE [LARGE SCALE GENOMIC DNA]</scope>
    <source>
        <strain evidence="4 5">JCM 31011</strain>
    </source>
</reference>
<feature type="domain" description="UvrD-like helicase C-terminal" evidence="2">
    <location>
        <begin position="377"/>
        <end position="416"/>
    </location>
</feature>
<evidence type="ECO:0000313" key="4">
    <source>
        <dbReference type="EMBL" id="MCD2424885.1"/>
    </source>
</evidence>
<evidence type="ECO:0000259" key="2">
    <source>
        <dbReference type="Pfam" id="PF13538"/>
    </source>
</evidence>
<dbReference type="Pfam" id="PF14493">
    <property type="entry name" value="HTH_40"/>
    <property type="match status" value="1"/>
</dbReference>